<evidence type="ECO:0000256" key="2">
    <source>
        <dbReference type="SAM" id="Phobius"/>
    </source>
</evidence>
<feature type="transmembrane region" description="Helical" evidence="2">
    <location>
        <begin position="6"/>
        <end position="27"/>
    </location>
</feature>
<feature type="compositionally biased region" description="Low complexity" evidence="1">
    <location>
        <begin position="202"/>
        <end position="211"/>
    </location>
</feature>
<feature type="region of interest" description="Disordered" evidence="1">
    <location>
        <begin position="71"/>
        <end position="211"/>
    </location>
</feature>
<reference evidence="3 4" key="1">
    <citation type="submission" date="2019-01" db="EMBL/GenBank/DDBJ databases">
        <title>A draft genome assembly of the solar-powered sea slug Elysia chlorotica.</title>
        <authorList>
            <person name="Cai H."/>
            <person name="Li Q."/>
            <person name="Fang X."/>
            <person name="Li J."/>
            <person name="Curtis N.E."/>
            <person name="Altenburger A."/>
            <person name="Shibata T."/>
            <person name="Feng M."/>
            <person name="Maeda T."/>
            <person name="Schwartz J.A."/>
            <person name="Shigenobu S."/>
            <person name="Lundholm N."/>
            <person name="Nishiyama T."/>
            <person name="Yang H."/>
            <person name="Hasebe M."/>
            <person name="Li S."/>
            <person name="Pierce S.K."/>
            <person name="Wang J."/>
        </authorList>
    </citation>
    <scope>NUCLEOTIDE SEQUENCE [LARGE SCALE GENOMIC DNA]</scope>
    <source>
        <strain evidence="3">EC2010</strain>
        <tissue evidence="3">Whole organism of an adult</tissue>
    </source>
</reference>
<organism evidence="3 4">
    <name type="scientific">Elysia chlorotica</name>
    <name type="common">Eastern emerald elysia</name>
    <name type="synonym">Sea slug</name>
    <dbReference type="NCBI Taxonomy" id="188477"/>
    <lineage>
        <taxon>Eukaryota</taxon>
        <taxon>Metazoa</taxon>
        <taxon>Spiralia</taxon>
        <taxon>Lophotrochozoa</taxon>
        <taxon>Mollusca</taxon>
        <taxon>Gastropoda</taxon>
        <taxon>Heterobranchia</taxon>
        <taxon>Euthyneura</taxon>
        <taxon>Panpulmonata</taxon>
        <taxon>Sacoglossa</taxon>
        <taxon>Placobranchoidea</taxon>
        <taxon>Plakobranchidae</taxon>
        <taxon>Elysia</taxon>
    </lineage>
</organism>
<keyword evidence="2" id="KW-0472">Membrane</keyword>
<comment type="caution">
    <text evidence="3">The sequence shown here is derived from an EMBL/GenBank/DDBJ whole genome shotgun (WGS) entry which is preliminary data.</text>
</comment>
<dbReference type="Proteomes" id="UP000271974">
    <property type="component" value="Unassembled WGS sequence"/>
</dbReference>
<gene>
    <name evidence="3" type="ORF">EGW08_007320</name>
</gene>
<feature type="region of interest" description="Disordered" evidence="1">
    <location>
        <begin position="230"/>
        <end position="266"/>
    </location>
</feature>
<proteinExistence type="predicted"/>
<keyword evidence="2" id="KW-1133">Transmembrane helix</keyword>
<keyword evidence="2" id="KW-0812">Transmembrane</keyword>
<keyword evidence="4" id="KW-1185">Reference proteome</keyword>
<protein>
    <submittedName>
        <fullName evidence="3">Uncharacterized protein</fullName>
    </submittedName>
</protein>
<feature type="compositionally biased region" description="Polar residues" evidence="1">
    <location>
        <begin position="252"/>
        <end position="266"/>
    </location>
</feature>
<evidence type="ECO:0000313" key="4">
    <source>
        <dbReference type="Proteomes" id="UP000271974"/>
    </source>
</evidence>
<dbReference type="AlphaFoldDB" id="A0A433TTM0"/>
<feature type="compositionally biased region" description="Basic and acidic residues" evidence="1">
    <location>
        <begin position="113"/>
        <end position="124"/>
    </location>
</feature>
<name>A0A433TTM0_ELYCH</name>
<evidence type="ECO:0000313" key="3">
    <source>
        <dbReference type="EMBL" id="RUS84910.1"/>
    </source>
</evidence>
<accession>A0A433TTM0</accession>
<dbReference type="EMBL" id="RQTK01000189">
    <property type="protein sequence ID" value="RUS84910.1"/>
    <property type="molecule type" value="Genomic_DNA"/>
</dbReference>
<sequence>MTIVIVIISAAAVVVIAGIAIISVFCLRRRTGRKDSQSKMSSEPRGENPLNKYYLTALDTQSIIDSLQASNLHSGGSTQRDDWPTGSGMQPVPVNEYPPADYLVPSDTPAYLDSHHTWNDEHPPTRPGRNGNRRDGFSPVGLPPGELRPVYAYEEPPPDYLAPLPTPSSWNSRRDVNATGTGTRTGTGTGSREELRRHGRRPVASASSSAYPPSVYSDYAVIDDVEYNSTLDRDDLDPPNLYSRVNRGFPYNGNSRTTGPYNNIPD</sequence>
<evidence type="ECO:0000256" key="1">
    <source>
        <dbReference type="SAM" id="MobiDB-lite"/>
    </source>
</evidence>